<dbReference type="InterPro" id="IPR031818">
    <property type="entry name" value="Hri1"/>
</dbReference>
<evidence type="ECO:0000256" key="3">
    <source>
        <dbReference type="ARBA" id="ARBA00005229"/>
    </source>
</evidence>
<evidence type="ECO:0000256" key="5">
    <source>
        <dbReference type="ARBA" id="ARBA00022490"/>
    </source>
</evidence>
<name>A0ABP0DEW2_9PEZI</name>
<evidence type="ECO:0000256" key="1">
    <source>
        <dbReference type="ARBA" id="ARBA00004123"/>
    </source>
</evidence>
<dbReference type="Pfam" id="PF16815">
    <property type="entry name" value="HRI1"/>
    <property type="match status" value="1"/>
</dbReference>
<keyword evidence="6" id="KW-0539">Nucleus</keyword>
<keyword evidence="5" id="KW-0963">Cytoplasm</keyword>
<organism evidence="7 8">
    <name type="scientific">Sporothrix epigloea</name>
    <dbReference type="NCBI Taxonomy" id="1892477"/>
    <lineage>
        <taxon>Eukaryota</taxon>
        <taxon>Fungi</taxon>
        <taxon>Dikarya</taxon>
        <taxon>Ascomycota</taxon>
        <taxon>Pezizomycotina</taxon>
        <taxon>Sordariomycetes</taxon>
        <taxon>Sordariomycetidae</taxon>
        <taxon>Ophiostomatales</taxon>
        <taxon>Ophiostomataceae</taxon>
        <taxon>Sporothrix</taxon>
    </lineage>
</organism>
<dbReference type="Proteomes" id="UP001642501">
    <property type="component" value="Unassembled WGS sequence"/>
</dbReference>
<dbReference type="InterPro" id="IPR038744">
    <property type="entry name" value="Hri1_N"/>
</dbReference>
<protein>
    <recommendedName>
        <fullName evidence="4">Protein HRI1</fullName>
    </recommendedName>
</protein>
<comment type="subcellular location">
    <subcellularLocation>
        <location evidence="2">Cytoplasm</location>
    </subcellularLocation>
    <subcellularLocation>
        <location evidence="1">Nucleus</location>
    </subcellularLocation>
</comment>
<dbReference type="InterPro" id="IPR043047">
    <property type="entry name" value="Hri1_N_sf"/>
</dbReference>
<evidence type="ECO:0000256" key="2">
    <source>
        <dbReference type="ARBA" id="ARBA00004496"/>
    </source>
</evidence>
<sequence length="227" mass="24868">MARLSTRISIRWGDEPASEPTTTLVMGVGGYFMDLRVTNSDNTVDWAFAGRKETVFVSPLHCRWHHIIDSRNVFEPDEGSFEALPNGDSLETGSMPCLERGGAVTPYEEVWRTLSEGKDMGWILRRDDESTKTITFLGRVGSEYFAMVQAEGGGPLSVQREALVTEDGQDGKQAWVTKYRHGEEPLPSLAAHGLLAFPGETAWTAGSVVDVLGSHFTVCAVEEAKTA</sequence>
<dbReference type="CDD" id="cd11692">
    <property type="entry name" value="HRI1_N_like"/>
    <property type="match status" value="1"/>
</dbReference>
<dbReference type="Gene3D" id="2.40.128.320">
    <property type="entry name" value="Protein HRI1, N-terminal domain"/>
    <property type="match status" value="1"/>
</dbReference>
<evidence type="ECO:0000256" key="4">
    <source>
        <dbReference type="ARBA" id="ARBA00017063"/>
    </source>
</evidence>
<proteinExistence type="inferred from homology"/>
<evidence type="ECO:0000256" key="6">
    <source>
        <dbReference type="ARBA" id="ARBA00023242"/>
    </source>
</evidence>
<gene>
    <name evidence="7" type="ORF">SEPCBS57363_002046</name>
</gene>
<comment type="caution">
    <text evidence="7">The sequence shown here is derived from an EMBL/GenBank/DDBJ whole genome shotgun (WGS) entry which is preliminary data.</text>
</comment>
<evidence type="ECO:0000313" key="7">
    <source>
        <dbReference type="EMBL" id="CAK7266339.1"/>
    </source>
</evidence>
<comment type="similarity">
    <text evidence="3">Belongs to the HRI1 family.</text>
</comment>
<reference evidence="7 8" key="1">
    <citation type="submission" date="2024-01" db="EMBL/GenBank/DDBJ databases">
        <authorList>
            <person name="Allen C."/>
            <person name="Tagirdzhanova G."/>
        </authorList>
    </citation>
    <scope>NUCLEOTIDE SEQUENCE [LARGE SCALE GENOMIC DNA]</scope>
    <source>
        <strain evidence="7 8">CBS 573.63</strain>
    </source>
</reference>
<accession>A0ABP0DEW2</accession>
<evidence type="ECO:0000313" key="8">
    <source>
        <dbReference type="Proteomes" id="UP001642501"/>
    </source>
</evidence>
<dbReference type="EMBL" id="CAWUOM010000024">
    <property type="protein sequence ID" value="CAK7266339.1"/>
    <property type="molecule type" value="Genomic_DNA"/>
</dbReference>
<keyword evidence="8" id="KW-1185">Reference proteome</keyword>